<evidence type="ECO:0000259" key="1">
    <source>
        <dbReference type="Pfam" id="PF05050"/>
    </source>
</evidence>
<feature type="domain" description="Methyltransferase FkbM" evidence="1">
    <location>
        <begin position="125"/>
        <end position="295"/>
    </location>
</feature>
<sequence>MGIGMICFGLYIHNNRADFRLRENGDSNQYSESNPTEANPALSHFISIDKKLDSFSQDDKNLVDYVRLRYLTPPSHRPYPIESTSLAKERNRKANPFGDFVATKNGKFIDASCGNMTDVLLTSPTLNLERKLSWEGIVIGCNPFTVPSLKLNRRNSWVAEVCLSRKNTPHRMHMTFSTNGHQHEDDDPKPSQPSKLSLFQIMKPSSPISNNTEIHYENQRVETVEVQAVPLFSVISAVGWNEVDFLSLEMKGYEMDILKNIPWDKVTFKVMQVGIFTYNEKELAELDEYLELYDYMLVKDRVQDKYRVYVHMSISDIIYEKPGAYASLTSK</sequence>
<gene>
    <name evidence="2" type="ORF">ODALV1_LOCUS21954</name>
</gene>
<evidence type="ECO:0000313" key="3">
    <source>
        <dbReference type="Proteomes" id="UP001642540"/>
    </source>
</evidence>
<dbReference type="EMBL" id="CAXLJM020000072">
    <property type="protein sequence ID" value="CAL8127744.1"/>
    <property type="molecule type" value="Genomic_DNA"/>
</dbReference>
<dbReference type="PANTHER" id="PTHR34009">
    <property type="entry name" value="PROTEIN STAR"/>
    <property type="match status" value="1"/>
</dbReference>
<dbReference type="PANTHER" id="PTHR34009:SF2">
    <property type="entry name" value="PROTEIN STAR"/>
    <property type="match status" value="1"/>
</dbReference>
<accession>A0ABP1RGN6</accession>
<proteinExistence type="predicted"/>
<dbReference type="InterPro" id="IPR053202">
    <property type="entry name" value="EGF_Rcpt_Signaling_Reg"/>
</dbReference>
<keyword evidence="3" id="KW-1185">Reference proteome</keyword>
<dbReference type="Proteomes" id="UP001642540">
    <property type="component" value="Unassembled WGS sequence"/>
</dbReference>
<protein>
    <recommendedName>
        <fullName evidence="1">Methyltransferase FkbM domain-containing protein</fullName>
    </recommendedName>
</protein>
<dbReference type="InterPro" id="IPR006342">
    <property type="entry name" value="FkbM_mtfrase"/>
</dbReference>
<comment type="caution">
    <text evidence="2">The sequence shown here is derived from an EMBL/GenBank/DDBJ whole genome shotgun (WGS) entry which is preliminary data.</text>
</comment>
<name>A0ABP1RGN6_9HEXA</name>
<reference evidence="2 3" key="1">
    <citation type="submission" date="2024-08" db="EMBL/GenBank/DDBJ databases">
        <authorList>
            <person name="Cucini C."/>
            <person name="Frati F."/>
        </authorList>
    </citation>
    <scope>NUCLEOTIDE SEQUENCE [LARGE SCALE GENOMIC DNA]</scope>
</reference>
<dbReference type="Pfam" id="PF05050">
    <property type="entry name" value="Methyltransf_21"/>
    <property type="match status" value="1"/>
</dbReference>
<organism evidence="2 3">
    <name type="scientific">Orchesella dallaii</name>
    <dbReference type="NCBI Taxonomy" id="48710"/>
    <lineage>
        <taxon>Eukaryota</taxon>
        <taxon>Metazoa</taxon>
        <taxon>Ecdysozoa</taxon>
        <taxon>Arthropoda</taxon>
        <taxon>Hexapoda</taxon>
        <taxon>Collembola</taxon>
        <taxon>Entomobryomorpha</taxon>
        <taxon>Entomobryoidea</taxon>
        <taxon>Orchesellidae</taxon>
        <taxon>Orchesellinae</taxon>
        <taxon>Orchesella</taxon>
    </lineage>
</organism>
<evidence type="ECO:0000313" key="2">
    <source>
        <dbReference type="EMBL" id="CAL8127744.1"/>
    </source>
</evidence>